<dbReference type="FunFam" id="3.30.200.20:FF:000880">
    <property type="entry name" value="Predicted protein"/>
    <property type="match status" value="1"/>
</dbReference>
<dbReference type="GO" id="GO:0005634">
    <property type="term" value="C:nucleus"/>
    <property type="evidence" value="ECO:0000318"/>
    <property type="project" value="GO_Central"/>
</dbReference>
<feature type="domain" description="Protein kinase" evidence="8">
    <location>
        <begin position="64"/>
        <end position="323"/>
    </location>
</feature>
<dbReference type="InterPro" id="IPR011009">
    <property type="entry name" value="Kinase-like_dom_sf"/>
</dbReference>
<evidence type="ECO:0000256" key="2">
    <source>
        <dbReference type="ARBA" id="ARBA00022679"/>
    </source>
</evidence>
<dbReference type="GO" id="GO:0004683">
    <property type="term" value="F:calcium/calmodulin-dependent protein kinase activity"/>
    <property type="evidence" value="ECO:0000318"/>
    <property type="project" value="GO_Central"/>
</dbReference>
<dbReference type="Proteomes" id="UP000001449">
    <property type="component" value="Chromosome 7"/>
</dbReference>
<protein>
    <recommendedName>
        <fullName evidence="8">Protein kinase domain-containing protein</fullName>
    </recommendedName>
</protein>
<dbReference type="GO" id="GO:0005516">
    <property type="term" value="F:calmodulin binding"/>
    <property type="evidence" value="ECO:0000318"/>
    <property type="project" value="GO_Central"/>
</dbReference>
<dbReference type="PROSITE" id="PS50011">
    <property type="entry name" value="PROTEIN_KINASE_DOM"/>
    <property type="match status" value="1"/>
</dbReference>
<organism evidence="9 10">
    <name type="scientific">Thalassiosira pseudonana</name>
    <name type="common">Marine diatom</name>
    <name type="synonym">Cyclotella nana</name>
    <dbReference type="NCBI Taxonomy" id="35128"/>
    <lineage>
        <taxon>Eukaryota</taxon>
        <taxon>Sar</taxon>
        <taxon>Stramenopiles</taxon>
        <taxon>Ochrophyta</taxon>
        <taxon>Bacillariophyta</taxon>
        <taxon>Coscinodiscophyceae</taxon>
        <taxon>Thalassiosirophycidae</taxon>
        <taxon>Thalassiosirales</taxon>
        <taxon>Thalassiosiraceae</taxon>
        <taxon>Thalassiosira</taxon>
    </lineage>
</organism>
<feature type="binding site" evidence="6">
    <location>
        <position position="93"/>
    </location>
    <ligand>
        <name>ATP</name>
        <dbReference type="ChEBI" id="CHEBI:30616"/>
    </ligand>
</feature>
<dbReference type="Pfam" id="PF00069">
    <property type="entry name" value="Pkinase"/>
    <property type="match status" value="1"/>
</dbReference>
<dbReference type="PROSITE" id="PS00108">
    <property type="entry name" value="PROTEIN_KINASE_ST"/>
    <property type="match status" value="1"/>
</dbReference>
<evidence type="ECO:0000259" key="8">
    <source>
        <dbReference type="PROSITE" id="PS50011"/>
    </source>
</evidence>
<dbReference type="CDD" id="cd05117">
    <property type="entry name" value="STKc_CAMK"/>
    <property type="match status" value="1"/>
</dbReference>
<dbReference type="SMART" id="SM00220">
    <property type="entry name" value="S_TKc"/>
    <property type="match status" value="1"/>
</dbReference>
<evidence type="ECO:0000256" key="6">
    <source>
        <dbReference type="PROSITE-ProRule" id="PRU10141"/>
    </source>
</evidence>
<dbReference type="PaxDb" id="35128-Thaps28920"/>
<dbReference type="PANTHER" id="PTHR24349">
    <property type="entry name" value="SERINE/THREONINE-PROTEIN KINASE"/>
    <property type="match status" value="1"/>
</dbReference>
<dbReference type="eggNOG" id="KOG0032">
    <property type="taxonomic scope" value="Eukaryota"/>
</dbReference>
<name>B5YMU9_THAPS</name>
<dbReference type="FunFam" id="1.10.510.10:FF:000475">
    <property type="entry name" value="Calcium-dependent protein kinase 5"/>
    <property type="match status" value="1"/>
</dbReference>
<dbReference type="EMBL" id="CP001160">
    <property type="protein sequence ID" value="ACI64521.1"/>
    <property type="molecule type" value="Genomic_DNA"/>
</dbReference>
<reference evidence="9 10" key="1">
    <citation type="journal article" date="2004" name="Science">
        <title>The genome of the diatom Thalassiosira pseudonana: ecology, evolution, and metabolism.</title>
        <authorList>
            <person name="Armbrust E.V."/>
            <person name="Berges J.A."/>
            <person name="Bowler C."/>
            <person name="Green B.R."/>
            <person name="Martinez D."/>
            <person name="Putnam N.H."/>
            <person name="Zhou S."/>
            <person name="Allen A.E."/>
            <person name="Apt K.E."/>
            <person name="Bechner M."/>
            <person name="Brzezinski M.A."/>
            <person name="Chaal B.K."/>
            <person name="Chiovitti A."/>
            <person name="Davis A.K."/>
            <person name="Demarest M.S."/>
            <person name="Detter J.C."/>
            <person name="Glavina T."/>
            <person name="Goodstein D."/>
            <person name="Hadi M.Z."/>
            <person name="Hellsten U."/>
            <person name="Hildebrand M."/>
            <person name="Jenkins B.D."/>
            <person name="Jurka J."/>
            <person name="Kapitonov V.V."/>
            <person name="Kroger N."/>
            <person name="Lau W.W."/>
            <person name="Lane T.W."/>
            <person name="Larimer F.W."/>
            <person name="Lippmeier J.C."/>
            <person name="Lucas S."/>
            <person name="Medina M."/>
            <person name="Montsant A."/>
            <person name="Obornik M."/>
            <person name="Parker M.S."/>
            <person name="Palenik B."/>
            <person name="Pazour G.J."/>
            <person name="Richardson P.M."/>
            <person name="Rynearson T.A."/>
            <person name="Saito M.A."/>
            <person name="Schwartz D.C."/>
            <person name="Thamatrakoln K."/>
            <person name="Valentin K."/>
            <person name="Vardi A."/>
            <person name="Wilkerson F.P."/>
            <person name="Rokhsar D.S."/>
        </authorList>
    </citation>
    <scope>NUCLEOTIDE SEQUENCE [LARGE SCALE GENOMIC DNA]</scope>
    <source>
        <strain evidence="9 10">CCMP1335</strain>
    </source>
</reference>
<dbReference type="KEGG" id="tps:THAPS_28920"/>
<keyword evidence="4" id="KW-0418">Kinase</keyword>
<keyword evidence="3 6" id="KW-0547">Nucleotide-binding</keyword>
<reference evidence="9 10" key="2">
    <citation type="journal article" date="2008" name="Nature">
        <title>The Phaeodactylum genome reveals the evolutionary history of diatom genomes.</title>
        <authorList>
            <person name="Bowler C."/>
            <person name="Allen A.E."/>
            <person name="Badger J.H."/>
            <person name="Grimwood J."/>
            <person name="Jabbari K."/>
            <person name="Kuo A."/>
            <person name="Maheswari U."/>
            <person name="Martens C."/>
            <person name="Maumus F."/>
            <person name="Otillar R.P."/>
            <person name="Rayko E."/>
            <person name="Salamov A."/>
            <person name="Vandepoele K."/>
            <person name="Beszteri B."/>
            <person name="Gruber A."/>
            <person name="Heijde M."/>
            <person name="Katinka M."/>
            <person name="Mock T."/>
            <person name="Valentin K."/>
            <person name="Verret F."/>
            <person name="Berges J.A."/>
            <person name="Brownlee C."/>
            <person name="Cadoret J.P."/>
            <person name="Chiovitti A."/>
            <person name="Choi C.J."/>
            <person name="Coesel S."/>
            <person name="De Martino A."/>
            <person name="Detter J.C."/>
            <person name="Durkin C."/>
            <person name="Falciatore A."/>
            <person name="Fournet J."/>
            <person name="Haruta M."/>
            <person name="Huysman M.J."/>
            <person name="Jenkins B.D."/>
            <person name="Jiroutova K."/>
            <person name="Jorgensen R.E."/>
            <person name="Joubert Y."/>
            <person name="Kaplan A."/>
            <person name="Kroger N."/>
            <person name="Kroth P.G."/>
            <person name="La Roche J."/>
            <person name="Lindquist E."/>
            <person name="Lommer M."/>
            <person name="Martin-Jezequel V."/>
            <person name="Lopez P.J."/>
            <person name="Lucas S."/>
            <person name="Mangogna M."/>
            <person name="McGinnis K."/>
            <person name="Medlin L.K."/>
            <person name="Montsant A."/>
            <person name="Oudot-Le Secq M.P."/>
            <person name="Napoli C."/>
            <person name="Obornik M."/>
            <person name="Parker M.S."/>
            <person name="Petit J.L."/>
            <person name="Porcel B.M."/>
            <person name="Poulsen N."/>
            <person name="Robison M."/>
            <person name="Rychlewski L."/>
            <person name="Rynearson T.A."/>
            <person name="Schmutz J."/>
            <person name="Shapiro H."/>
            <person name="Siaut M."/>
            <person name="Stanley M."/>
            <person name="Sussman M.R."/>
            <person name="Taylor A.R."/>
            <person name="Vardi A."/>
            <person name="von Dassow P."/>
            <person name="Vyverman W."/>
            <person name="Willis A."/>
            <person name="Wyrwicz L.S."/>
            <person name="Rokhsar D.S."/>
            <person name="Weissenbach J."/>
            <person name="Armbrust E.V."/>
            <person name="Green B.R."/>
            <person name="Van de Peer Y."/>
            <person name="Grigoriev I.V."/>
        </authorList>
    </citation>
    <scope>NUCLEOTIDE SEQUENCE [LARGE SCALE GENOMIC DNA]</scope>
    <source>
        <strain evidence="9 10">CCMP1335</strain>
    </source>
</reference>
<dbReference type="OMA" id="REATIMR"/>
<evidence type="ECO:0000256" key="1">
    <source>
        <dbReference type="ARBA" id="ARBA00022527"/>
    </source>
</evidence>
<dbReference type="GeneID" id="7449222"/>
<dbReference type="HOGENOM" id="CLU_000288_63_0_1"/>
<dbReference type="Gene3D" id="3.30.200.20">
    <property type="entry name" value="Phosphorylase Kinase, domain 1"/>
    <property type="match status" value="1"/>
</dbReference>
<dbReference type="InterPro" id="IPR008271">
    <property type="entry name" value="Ser/Thr_kinase_AS"/>
</dbReference>
<comment type="similarity">
    <text evidence="7">Belongs to the protein kinase superfamily.</text>
</comment>
<dbReference type="GO" id="GO:0009931">
    <property type="term" value="F:calcium-dependent protein serine/threonine kinase activity"/>
    <property type="evidence" value="ECO:0000318"/>
    <property type="project" value="GO_Central"/>
</dbReference>
<dbReference type="GO" id="GO:0005524">
    <property type="term" value="F:ATP binding"/>
    <property type="evidence" value="ECO:0007669"/>
    <property type="project" value="UniProtKB-UniRule"/>
</dbReference>
<keyword evidence="10" id="KW-1185">Reference proteome</keyword>
<gene>
    <name evidence="9" type="ORF">THAPS_28920</name>
</gene>
<evidence type="ECO:0000256" key="4">
    <source>
        <dbReference type="ARBA" id="ARBA00022777"/>
    </source>
</evidence>
<dbReference type="AlphaFoldDB" id="B5YMU9"/>
<dbReference type="InParanoid" id="B5YMU9"/>
<keyword evidence="1 7" id="KW-0723">Serine/threonine-protein kinase</keyword>
<dbReference type="PROSITE" id="PS00107">
    <property type="entry name" value="PROTEIN_KINASE_ATP"/>
    <property type="match status" value="1"/>
</dbReference>
<keyword evidence="5 6" id="KW-0067">ATP-binding</keyword>
<dbReference type="SUPFAM" id="SSF56112">
    <property type="entry name" value="Protein kinase-like (PK-like)"/>
    <property type="match status" value="1"/>
</dbReference>
<dbReference type="InterPro" id="IPR050205">
    <property type="entry name" value="CDPK_Ser/Thr_kinases"/>
</dbReference>
<dbReference type="Gene3D" id="1.10.510.10">
    <property type="entry name" value="Transferase(Phosphotransferase) domain 1"/>
    <property type="match status" value="1"/>
</dbReference>
<evidence type="ECO:0000313" key="10">
    <source>
        <dbReference type="Proteomes" id="UP000001449"/>
    </source>
</evidence>
<sequence length="327" mass="36527">MDFCDNSSSNNDIHPIKCALNDDATLSTQQSSSSNWSLPSIDIAHAFDDSLVTGVHTDIFSDYEVLPIIIGTGNYGTVRECRSKSTGKVYAVKTIDKSKIGRFDHLQREIELLQMVNHDGIMQLVDCFEDSDYVHLVTEKYSGGELFDKIIDNTTSSGCLPEKEASRIIKSLLESVSYLHKNGIVHRDIKPENILFESNEEGASVKLIDFGLSKMHLRGEAPMSSTVGTAYYMPPEVIKGCYDKACDIWSIGVVTYIILSGYPPFNGANDNDIYNSIVQGNLHFPTEVWDNLSNDAREFVCKLICRDTSIRATPEEALQHPWIVRNQ</sequence>
<keyword evidence="2" id="KW-0808">Transferase</keyword>
<evidence type="ECO:0000256" key="7">
    <source>
        <dbReference type="RuleBase" id="RU000304"/>
    </source>
</evidence>
<dbReference type="InterPro" id="IPR017441">
    <property type="entry name" value="Protein_kinase_ATP_BS"/>
</dbReference>
<evidence type="ECO:0000256" key="5">
    <source>
        <dbReference type="ARBA" id="ARBA00022840"/>
    </source>
</evidence>
<dbReference type="GO" id="GO:0005737">
    <property type="term" value="C:cytoplasm"/>
    <property type="evidence" value="ECO:0000318"/>
    <property type="project" value="GO_Central"/>
</dbReference>
<accession>B5YMU9</accession>
<evidence type="ECO:0000313" key="9">
    <source>
        <dbReference type="EMBL" id="ACI64521.1"/>
    </source>
</evidence>
<proteinExistence type="inferred from homology"/>
<dbReference type="RefSeq" id="XP_002295804.1">
    <property type="nucleotide sequence ID" value="XM_002295768.1"/>
</dbReference>
<dbReference type="GO" id="GO:0035556">
    <property type="term" value="P:intracellular signal transduction"/>
    <property type="evidence" value="ECO:0000318"/>
    <property type="project" value="GO_Central"/>
</dbReference>
<dbReference type="STRING" id="35128.B5YMU9"/>
<evidence type="ECO:0000256" key="3">
    <source>
        <dbReference type="ARBA" id="ARBA00022741"/>
    </source>
</evidence>
<dbReference type="InterPro" id="IPR000719">
    <property type="entry name" value="Prot_kinase_dom"/>
</dbReference>